<evidence type="ECO:0000313" key="6">
    <source>
        <dbReference type="Proteomes" id="UP000749646"/>
    </source>
</evidence>
<dbReference type="PANTHER" id="PTHR43191:SF2">
    <property type="entry name" value="RRNA METHYLTRANSFERASE 3, MITOCHONDRIAL"/>
    <property type="match status" value="1"/>
</dbReference>
<feature type="region of interest" description="Disordered" evidence="3">
    <location>
        <begin position="369"/>
        <end position="392"/>
    </location>
</feature>
<organism evidence="5 6">
    <name type="scientific">Modicella reniformis</name>
    <dbReference type="NCBI Taxonomy" id="1440133"/>
    <lineage>
        <taxon>Eukaryota</taxon>
        <taxon>Fungi</taxon>
        <taxon>Fungi incertae sedis</taxon>
        <taxon>Mucoromycota</taxon>
        <taxon>Mortierellomycotina</taxon>
        <taxon>Mortierellomycetes</taxon>
        <taxon>Mortierellales</taxon>
        <taxon>Mortierellaceae</taxon>
        <taxon>Modicella</taxon>
    </lineage>
</organism>
<dbReference type="GO" id="GO:0003723">
    <property type="term" value="F:RNA binding"/>
    <property type="evidence" value="ECO:0007669"/>
    <property type="project" value="InterPro"/>
</dbReference>
<comment type="caution">
    <text evidence="5">The sequence shown here is derived from an EMBL/GenBank/DDBJ whole genome shotgun (WGS) entry which is preliminary data.</text>
</comment>
<evidence type="ECO:0000256" key="3">
    <source>
        <dbReference type="SAM" id="MobiDB-lite"/>
    </source>
</evidence>
<dbReference type="GO" id="GO:0008173">
    <property type="term" value="F:RNA methyltransferase activity"/>
    <property type="evidence" value="ECO:0007669"/>
    <property type="project" value="InterPro"/>
</dbReference>
<evidence type="ECO:0000313" key="5">
    <source>
        <dbReference type="EMBL" id="KAF9929757.1"/>
    </source>
</evidence>
<dbReference type="Gene3D" id="3.40.1280.10">
    <property type="match status" value="1"/>
</dbReference>
<evidence type="ECO:0000259" key="4">
    <source>
        <dbReference type="Pfam" id="PF00588"/>
    </source>
</evidence>
<name>A0A9P6IK68_9FUNG</name>
<dbReference type="PANTHER" id="PTHR43191">
    <property type="entry name" value="RRNA METHYLTRANSFERASE 3"/>
    <property type="match status" value="1"/>
</dbReference>
<dbReference type="Gene3D" id="3.30.1330.30">
    <property type="match status" value="1"/>
</dbReference>
<dbReference type="Pfam" id="PF00588">
    <property type="entry name" value="SpoU_methylase"/>
    <property type="match status" value="1"/>
</dbReference>
<dbReference type="InterPro" id="IPR029064">
    <property type="entry name" value="Ribosomal_eL30-like_sf"/>
</dbReference>
<evidence type="ECO:0000256" key="1">
    <source>
        <dbReference type="ARBA" id="ARBA00022603"/>
    </source>
</evidence>
<dbReference type="InterPro" id="IPR029026">
    <property type="entry name" value="tRNA_m1G_MTases_N"/>
</dbReference>
<dbReference type="InterPro" id="IPR051259">
    <property type="entry name" value="rRNA_Methyltransferase"/>
</dbReference>
<keyword evidence="1" id="KW-0489">Methyltransferase</keyword>
<dbReference type="Proteomes" id="UP000749646">
    <property type="component" value="Unassembled WGS sequence"/>
</dbReference>
<dbReference type="GO" id="GO:0032259">
    <property type="term" value="P:methylation"/>
    <property type="evidence" value="ECO:0007669"/>
    <property type="project" value="UniProtKB-KW"/>
</dbReference>
<feature type="region of interest" description="Disordered" evidence="3">
    <location>
        <begin position="82"/>
        <end position="116"/>
    </location>
</feature>
<reference evidence="5" key="1">
    <citation type="journal article" date="2020" name="Fungal Divers.">
        <title>Resolving the Mortierellaceae phylogeny through synthesis of multi-gene phylogenetics and phylogenomics.</title>
        <authorList>
            <person name="Vandepol N."/>
            <person name="Liber J."/>
            <person name="Desiro A."/>
            <person name="Na H."/>
            <person name="Kennedy M."/>
            <person name="Barry K."/>
            <person name="Grigoriev I.V."/>
            <person name="Miller A.N."/>
            <person name="O'Donnell K."/>
            <person name="Stajich J.E."/>
            <person name="Bonito G."/>
        </authorList>
    </citation>
    <scope>NUCLEOTIDE SEQUENCE</scope>
    <source>
        <strain evidence="5">MES-2147</strain>
    </source>
</reference>
<dbReference type="OrthoDB" id="270651at2759"/>
<dbReference type="InterPro" id="IPR029028">
    <property type="entry name" value="Alpha/beta_knot_MTases"/>
</dbReference>
<sequence>MSALPSRFLRIASSKNQLVKRLERLRTCKVERYDQGHILVQGIKTLEELTLKGHHRIRTIGITYDENNLPIRSPALDIVESVQRQDQRLQQQQQQQQPSPPPLQQQQGQQHYGVQSKNAKTLTEFEADQYVAMSRLLTTKILGTDSLTSEHEVWAEVAIRNYDHLFSLHSNKRPTLLDIAETRSSSSSWVTATSREPLLLSSSSSSSSSPHHQQQDIRRLLVLDQISDPGNMGLIIRSAMAFSWDAAWHTIGTVDSYNDKVVRASRALCLDWPTKTGSWTELERFLESRELTLLVADMIPQGRIILDQGGNLLPLPVSSNRYTLEHGGKEEQMMNPCQLVWWNWPVSLPRSEVPERIALIMSSEHHGVKGITKSNEGGKGGGEGESYDLKDQEEAKGRLLRKAIRVSIPMNPVVESMNVAAAATAMMWELNRVLDKRKTEQTRLQILDA</sequence>
<protein>
    <recommendedName>
        <fullName evidence="4">tRNA/rRNA methyltransferase SpoU type domain-containing protein</fullName>
    </recommendedName>
</protein>
<dbReference type="AlphaFoldDB" id="A0A9P6IK68"/>
<feature type="compositionally biased region" description="Low complexity" evidence="3">
    <location>
        <begin position="88"/>
        <end position="97"/>
    </location>
</feature>
<dbReference type="EMBL" id="JAAAHW010010161">
    <property type="protein sequence ID" value="KAF9929757.1"/>
    <property type="molecule type" value="Genomic_DNA"/>
</dbReference>
<feature type="domain" description="tRNA/rRNA methyltransferase SpoU type" evidence="4">
    <location>
        <begin position="220"/>
        <end position="297"/>
    </location>
</feature>
<proteinExistence type="predicted"/>
<accession>A0A9P6IK68</accession>
<evidence type="ECO:0000256" key="2">
    <source>
        <dbReference type="ARBA" id="ARBA00022679"/>
    </source>
</evidence>
<dbReference type="GO" id="GO:0006396">
    <property type="term" value="P:RNA processing"/>
    <property type="evidence" value="ECO:0007669"/>
    <property type="project" value="InterPro"/>
</dbReference>
<dbReference type="SUPFAM" id="SSF75217">
    <property type="entry name" value="alpha/beta knot"/>
    <property type="match status" value="2"/>
</dbReference>
<keyword evidence="2" id="KW-0808">Transferase</keyword>
<dbReference type="CDD" id="cd18095">
    <property type="entry name" value="SpoU-like_rRNA-MTase"/>
    <property type="match status" value="1"/>
</dbReference>
<dbReference type="InterPro" id="IPR001537">
    <property type="entry name" value="SpoU_MeTrfase"/>
</dbReference>
<gene>
    <name evidence="5" type="ORF">BGZ65_005674</name>
</gene>
<keyword evidence="6" id="KW-1185">Reference proteome</keyword>